<organism evidence="1 2">
    <name type="scientific">Paramuricea clavata</name>
    <name type="common">Red gorgonian</name>
    <name type="synonym">Violescent sea-whip</name>
    <dbReference type="NCBI Taxonomy" id="317549"/>
    <lineage>
        <taxon>Eukaryota</taxon>
        <taxon>Metazoa</taxon>
        <taxon>Cnidaria</taxon>
        <taxon>Anthozoa</taxon>
        <taxon>Octocorallia</taxon>
        <taxon>Malacalcyonacea</taxon>
        <taxon>Plexauridae</taxon>
        <taxon>Paramuricea</taxon>
    </lineage>
</organism>
<proteinExistence type="predicted"/>
<protein>
    <submittedName>
        <fullName evidence="1">Uncharacterized protein</fullName>
    </submittedName>
</protein>
<comment type="caution">
    <text evidence="1">The sequence shown here is derived from an EMBL/GenBank/DDBJ whole genome shotgun (WGS) entry which is preliminary data.</text>
</comment>
<gene>
    <name evidence="1" type="ORF">PACLA_8A078367</name>
</gene>
<accession>A0A6S7GNS2</accession>
<dbReference type="Proteomes" id="UP001152795">
    <property type="component" value="Unassembled WGS sequence"/>
</dbReference>
<keyword evidence="2" id="KW-1185">Reference proteome</keyword>
<evidence type="ECO:0000313" key="2">
    <source>
        <dbReference type="Proteomes" id="UP001152795"/>
    </source>
</evidence>
<dbReference type="AlphaFoldDB" id="A0A6S7GNS2"/>
<sequence>MEVSTVDAPWMNKKLKTLIAKRQKAFNKNGNSSLDFKYYRNLVNRERKACRGKYYESNIQHLKGENPKRWWSEAKRLSGMKEKNSDLSSQIKIDKFSNFPQREQANIINTAFLEPIEEYRLVLTGPNCDRNARREGPNKT</sequence>
<dbReference type="PANTHER" id="PTHR47510:SF3">
    <property type="entry name" value="ENDO_EXONUCLEASE_PHOSPHATASE DOMAIN-CONTAINING PROTEIN"/>
    <property type="match status" value="1"/>
</dbReference>
<reference evidence="1" key="1">
    <citation type="submission" date="2020-04" db="EMBL/GenBank/DDBJ databases">
        <authorList>
            <person name="Alioto T."/>
            <person name="Alioto T."/>
            <person name="Gomez Garrido J."/>
        </authorList>
    </citation>
    <scope>NUCLEOTIDE SEQUENCE</scope>
    <source>
        <strain evidence="1">A484AB</strain>
    </source>
</reference>
<dbReference type="EMBL" id="CACRXK020001865">
    <property type="protein sequence ID" value="CAB3991519.1"/>
    <property type="molecule type" value="Genomic_DNA"/>
</dbReference>
<evidence type="ECO:0000313" key="1">
    <source>
        <dbReference type="EMBL" id="CAB3991519.1"/>
    </source>
</evidence>
<dbReference type="OrthoDB" id="5959732at2759"/>
<dbReference type="PANTHER" id="PTHR47510">
    <property type="entry name" value="REVERSE TRANSCRIPTASE DOMAIN-CONTAINING PROTEIN"/>
    <property type="match status" value="1"/>
</dbReference>
<name>A0A6S7GNS2_PARCT</name>